<keyword evidence="5 7" id="KW-0862">Zinc</keyword>
<feature type="binding site" evidence="7">
    <location>
        <position position="92"/>
    </location>
    <ligand>
        <name>Zn(2+)</name>
        <dbReference type="ChEBI" id="CHEBI:29105"/>
        <note>catalytic</note>
    </ligand>
</feature>
<dbReference type="EMBL" id="OUUY01000062">
    <property type="protein sequence ID" value="SPQ00126.1"/>
    <property type="molecule type" value="Genomic_DNA"/>
</dbReference>
<dbReference type="GO" id="GO:0005737">
    <property type="term" value="C:cytoplasm"/>
    <property type="evidence" value="ECO:0007669"/>
    <property type="project" value="TreeGrafter"/>
</dbReference>
<accession>A0A2U3QFC8</accession>
<comment type="similarity">
    <text evidence="2">Belongs to the cytidine and deoxycytidylate deaminase family.</text>
</comment>
<dbReference type="PIRSF" id="PIRSF006019">
    <property type="entry name" value="dCMP_deaminase"/>
    <property type="match status" value="1"/>
</dbReference>
<keyword evidence="3 7" id="KW-0479">Metal-binding</keyword>
<name>A0A2U3QFC8_9BACT</name>
<dbReference type="AlphaFoldDB" id="A0A2U3QFC8"/>
<dbReference type="PANTHER" id="PTHR11086:SF18">
    <property type="entry name" value="DEOXYCYTIDYLATE DEAMINASE"/>
    <property type="match status" value="1"/>
</dbReference>
<evidence type="ECO:0000313" key="9">
    <source>
        <dbReference type="EMBL" id="SPQ00126.1"/>
    </source>
</evidence>
<dbReference type="Proteomes" id="UP000245125">
    <property type="component" value="Unassembled WGS sequence"/>
</dbReference>
<reference evidence="10" key="1">
    <citation type="submission" date="2018-03" db="EMBL/GenBank/DDBJ databases">
        <authorList>
            <person name="Zecchin S."/>
        </authorList>
    </citation>
    <scope>NUCLEOTIDE SEQUENCE [LARGE SCALE GENOMIC DNA]</scope>
</reference>
<dbReference type="InterPro" id="IPR035105">
    <property type="entry name" value="Deoxycytidylate_deaminase_dom"/>
</dbReference>
<sequence length="165" mass="18071">MNKPEQKPKKTEKQSRPGWDEYFINIARAVSARATCLRRRYGAVVTQDNIIVSTGYNGAAAGVKDCLEVGKCTRKELQIPHGERYELCHSVHAEANAIIRASAGELKGATIYISGADSGVGECHSEPCMMCKRMILNAGIAKVVYSDGDGSYHVVKPSKWLSKRI</sequence>
<dbReference type="Gene3D" id="3.40.140.10">
    <property type="entry name" value="Cytidine Deaminase, domain 2"/>
    <property type="match status" value="1"/>
</dbReference>
<evidence type="ECO:0000256" key="1">
    <source>
        <dbReference type="ARBA" id="ARBA00001947"/>
    </source>
</evidence>
<comment type="cofactor">
    <cofactor evidence="1 7">
        <name>Zn(2+)</name>
        <dbReference type="ChEBI" id="CHEBI:29105"/>
    </cofactor>
</comment>
<dbReference type="PANTHER" id="PTHR11086">
    <property type="entry name" value="DEOXYCYTIDYLATE DEAMINASE-RELATED"/>
    <property type="match status" value="1"/>
</dbReference>
<evidence type="ECO:0000256" key="7">
    <source>
        <dbReference type="PIRSR" id="PIRSR006019-2"/>
    </source>
</evidence>
<evidence type="ECO:0000256" key="6">
    <source>
        <dbReference type="PIRSR" id="PIRSR006019-1"/>
    </source>
</evidence>
<protein>
    <submittedName>
        <fullName evidence="9">Cytidine and deoxycytidylate deaminase zinc-binding region</fullName>
    </submittedName>
</protein>
<dbReference type="SUPFAM" id="SSF53927">
    <property type="entry name" value="Cytidine deaminase-like"/>
    <property type="match status" value="1"/>
</dbReference>
<keyword evidence="4" id="KW-0378">Hydrolase</keyword>
<evidence type="ECO:0000313" key="10">
    <source>
        <dbReference type="Proteomes" id="UP000245125"/>
    </source>
</evidence>
<keyword evidence="10" id="KW-1185">Reference proteome</keyword>
<dbReference type="InterPro" id="IPR002125">
    <property type="entry name" value="CMP_dCMP_dom"/>
</dbReference>
<evidence type="ECO:0000259" key="8">
    <source>
        <dbReference type="PROSITE" id="PS51747"/>
    </source>
</evidence>
<feature type="domain" description="CMP/dCMP-type deaminase" evidence="8">
    <location>
        <begin position="18"/>
        <end position="165"/>
    </location>
</feature>
<dbReference type="GO" id="GO:0004132">
    <property type="term" value="F:dCMP deaminase activity"/>
    <property type="evidence" value="ECO:0007669"/>
    <property type="project" value="InterPro"/>
</dbReference>
<dbReference type="InterPro" id="IPR016192">
    <property type="entry name" value="APOBEC/CMP_deaminase_Zn-bd"/>
</dbReference>
<dbReference type="GO" id="GO:0006220">
    <property type="term" value="P:pyrimidine nucleotide metabolic process"/>
    <property type="evidence" value="ECO:0007669"/>
    <property type="project" value="InterPro"/>
</dbReference>
<dbReference type="InterPro" id="IPR016193">
    <property type="entry name" value="Cytidine_deaminase-like"/>
</dbReference>
<dbReference type="PROSITE" id="PS00903">
    <property type="entry name" value="CYT_DCMP_DEAMINASES_1"/>
    <property type="match status" value="1"/>
</dbReference>
<evidence type="ECO:0000256" key="2">
    <source>
        <dbReference type="ARBA" id="ARBA00006576"/>
    </source>
</evidence>
<evidence type="ECO:0000256" key="4">
    <source>
        <dbReference type="ARBA" id="ARBA00022801"/>
    </source>
</evidence>
<dbReference type="InterPro" id="IPR015517">
    <property type="entry name" value="dCMP_deaminase-rel"/>
</dbReference>
<evidence type="ECO:0000256" key="5">
    <source>
        <dbReference type="ARBA" id="ARBA00022833"/>
    </source>
</evidence>
<dbReference type="CDD" id="cd01286">
    <property type="entry name" value="deoxycytidylate_deaminase"/>
    <property type="match status" value="1"/>
</dbReference>
<organism evidence="9 10">
    <name type="scientific">Candidatus Sulfobium mesophilum</name>
    <dbReference type="NCBI Taxonomy" id="2016548"/>
    <lineage>
        <taxon>Bacteria</taxon>
        <taxon>Pseudomonadati</taxon>
        <taxon>Nitrospirota</taxon>
        <taxon>Nitrospiria</taxon>
        <taxon>Nitrospirales</taxon>
        <taxon>Nitrospiraceae</taxon>
        <taxon>Candidatus Sulfobium</taxon>
    </lineage>
</organism>
<feature type="binding site" evidence="7">
    <location>
        <position position="128"/>
    </location>
    <ligand>
        <name>Zn(2+)</name>
        <dbReference type="ChEBI" id="CHEBI:29105"/>
        <note>catalytic</note>
    </ligand>
</feature>
<dbReference type="InterPro" id="IPR016473">
    <property type="entry name" value="dCMP_deaminase"/>
</dbReference>
<dbReference type="GO" id="GO:0008270">
    <property type="term" value="F:zinc ion binding"/>
    <property type="evidence" value="ECO:0007669"/>
    <property type="project" value="InterPro"/>
</dbReference>
<evidence type="ECO:0000256" key="3">
    <source>
        <dbReference type="ARBA" id="ARBA00022723"/>
    </source>
</evidence>
<proteinExistence type="inferred from homology"/>
<feature type="active site" description="Proton donor" evidence="6">
    <location>
        <position position="94"/>
    </location>
</feature>
<gene>
    <name evidence="9" type="ORF">NBG4_180002</name>
</gene>
<feature type="binding site" evidence="7">
    <location>
        <position position="131"/>
    </location>
    <ligand>
        <name>Zn(2+)</name>
        <dbReference type="ChEBI" id="CHEBI:29105"/>
        <note>catalytic</note>
    </ligand>
</feature>
<dbReference type="Pfam" id="PF00383">
    <property type="entry name" value="dCMP_cyt_deam_1"/>
    <property type="match status" value="1"/>
</dbReference>
<dbReference type="OrthoDB" id="9788517at2"/>
<dbReference type="PROSITE" id="PS51747">
    <property type="entry name" value="CYT_DCMP_DEAMINASES_2"/>
    <property type="match status" value="1"/>
</dbReference>